<proteinExistence type="predicted"/>
<protein>
    <submittedName>
        <fullName evidence="2">Uncharacterized protein</fullName>
    </submittedName>
</protein>
<organism evidence="2 3">
    <name type="scientific">Dorcoceras hygrometricum</name>
    <dbReference type="NCBI Taxonomy" id="472368"/>
    <lineage>
        <taxon>Eukaryota</taxon>
        <taxon>Viridiplantae</taxon>
        <taxon>Streptophyta</taxon>
        <taxon>Embryophyta</taxon>
        <taxon>Tracheophyta</taxon>
        <taxon>Spermatophyta</taxon>
        <taxon>Magnoliopsida</taxon>
        <taxon>eudicotyledons</taxon>
        <taxon>Gunneridae</taxon>
        <taxon>Pentapetalae</taxon>
        <taxon>asterids</taxon>
        <taxon>lamiids</taxon>
        <taxon>Lamiales</taxon>
        <taxon>Gesneriaceae</taxon>
        <taxon>Didymocarpoideae</taxon>
        <taxon>Trichosporeae</taxon>
        <taxon>Loxocarpinae</taxon>
        <taxon>Dorcoceras</taxon>
    </lineage>
</organism>
<dbReference type="EMBL" id="KQ987280">
    <property type="protein sequence ID" value="KZV57498.1"/>
    <property type="molecule type" value="Genomic_DNA"/>
</dbReference>
<reference evidence="2 3" key="1">
    <citation type="journal article" date="2015" name="Proc. Natl. Acad. Sci. U.S.A.">
        <title>The resurrection genome of Boea hygrometrica: A blueprint for survival of dehydration.</title>
        <authorList>
            <person name="Xiao L."/>
            <person name="Yang G."/>
            <person name="Zhang L."/>
            <person name="Yang X."/>
            <person name="Zhao S."/>
            <person name="Ji Z."/>
            <person name="Zhou Q."/>
            <person name="Hu M."/>
            <person name="Wang Y."/>
            <person name="Chen M."/>
            <person name="Xu Y."/>
            <person name="Jin H."/>
            <person name="Xiao X."/>
            <person name="Hu G."/>
            <person name="Bao F."/>
            <person name="Hu Y."/>
            <person name="Wan P."/>
            <person name="Li L."/>
            <person name="Deng X."/>
            <person name="Kuang T."/>
            <person name="Xiang C."/>
            <person name="Zhu J.K."/>
            <person name="Oliver M.J."/>
            <person name="He Y."/>
        </authorList>
    </citation>
    <scope>NUCLEOTIDE SEQUENCE [LARGE SCALE GENOMIC DNA]</scope>
    <source>
        <strain evidence="3">cv. XS01</strain>
    </source>
</reference>
<sequence length="216" mass="24214">MSFVKANVIYDCYESITFYDQNSPKLNDNGKAGIGFQRPENSKPSWLKNKLDKDKAKAGSKSFVPNQSRRNSRKAKSGWTKAQSRRDLSGQNMKSKLNRSHGNYAQTLTDTYTGKTVKDNRYEPADVSNLIEVSADFESCIVSIRNENYRFLVKSTMVKVTVAPAGGIGISRYDIARSVRLSEEVTRVSQHVGVLTIDSADGLWNQLRVLSLDMMT</sequence>
<evidence type="ECO:0000313" key="2">
    <source>
        <dbReference type="EMBL" id="KZV57498.1"/>
    </source>
</evidence>
<feature type="compositionally biased region" description="Polar residues" evidence="1">
    <location>
        <begin position="89"/>
        <end position="104"/>
    </location>
</feature>
<evidence type="ECO:0000313" key="3">
    <source>
        <dbReference type="Proteomes" id="UP000250235"/>
    </source>
</evidence>
<keyword evidence="3" id="KW-1185">Reference proteome</keyword>
<evidence type="ECO:0000256" key="1">
    <source>
        <dbReference type="SAM" id="MobiDB-lite"/>
    </source>
</evidence>
<feature type="region of interest" description="Disordered" evidence="1">
    <location>
        <begin position="54"/>
        <end position="104"/>
    </location>
</feature>
<dbReference type="AlphaFoldDB" id="A0A2Z7DIW6"/>
<accession>A0A2Z7DIW6</accession>
<name>A0A2Z7DIW6_9LAMI</name>
<dbReference type="Proteomes" id="UP000250235">
    <property type="component" value="Unassembled WGS sequence"/>
</dbReference>
<gene>
    <name evidence="2" type="ORF">F511_32678</name>
</gene>